<accession>A0A813KJW1</accession>
<evidence type="ECO:0000313" key="3">
    <source>
        <dbReference type="Proteomes" id="UP000626109"/>
    </source>
</evidence>
<feature type="compositionally biased region" description="Basic and acidic residues" evidence="1">
    <location>
        <begin position="88"/>
        <end position="99"/>
    </location>
</feature>
<feature type="region of interest" description="Disordered" evidence="1">
    <location>
        <begin position="1"/>
        <end position="99"/>
    </location>
</feature>
<evidence type="ECO:0000256" key="1">
    <source>
        <dbReference type="SAM" id="MobiDB-lite"/>
    </source>
</evidence>
<dbReference type="EMBL" id="CAJNNW010029972">
    <property type="protein sequence ID" value="CAE8702022.1"/>
    <property type="molecule type" value="Genomic_DNA"/>
</dbReference>
<sequence>MALAPGKRATRMALAPGKLATRWRSRAWPPTKTHSNQHKQPTKQKKQQAGRKRTTGQNQLRTVIGKIPLVASASNAREKNKHTSTARSRTERQSTPKAHEFIVIGGHFITHLGKMPSEKEGTPRESCHHMKIAAKCQAKKAYLQIDLQQTNKNKHFK</sequence>
<dbReference type="Proteomes" id="UP000626109">
    <property type="component" value="Unassembled WGS sequence"/>
</dbReference>
<dbReference type="AlphaFoldDB" id="A0A813KJW1"/>
<gene>
    <name evidence="2" type="ORF">PGLA2088_LOCUS32269</name>
</gene>
<name>A0A813KJW1_POLGL</name>
<organism evidence="2 3">
    <name type="scientific">Polarella glacialis</name>
    <name type="common">Dinoflagellate</name>
    <dbReference type="NCBI Taxonomy" id="89957"/>
    <lineage>
        <taxon>Eukaryota</taxon>
        <taxon>Sar</taxon>
        <taxon>Alveolata</taxon>
        <taxon>Dinophyceae</taxon>
        <taxon>Suessiales</taxon>
        <taxon>Suessiaceae</taxon>
        <taxon>Polarella</taxon>
    </lineage>
</organism>
<comment type="caution">
    <text evidence="2">The sequence shown here is derived from an EMBL/GenBank/DDBJ whole genome shotgun (WGS) entry which is preliminary data.</text>
</comment>
<proteinExistence type="predicted"/>
<feature type="compositionally biased region" description="Basic residues" evidence="1">
    <location>
        <begin position="35"/>
        <end position="54"/>
    </location>
</feature>
<evidence type="ECO:0000313" key="2">
    <source>
        <dbReference type="EMBL" id="CAE8702022.1"/>
    </source>
</evidence>
<protein>
    <submittedName>
        <fullName evidence="2">Uncharacterized protein</fullName>
    </submittedName>
</protein>
<reference evidence="2" key="1">
    <citation type="submission" date="2021-02" db="EMBL/GenBank/DDBJ databases">
        <authorList>
            <person name="Dougan E. K."/>
            <person name="Rhodes N."/>
            <person name="Thang M."/>
            <person name="Chan C."/>
        </authorList>
    </citation>
    <scope>NUCLEOTIDE SEQUENCE</scope>
</reference>